<dbReference type="SMART" id="SM00387">
    <property type="entry name" value="HATPase_c"/>
    <property type="match status" value="1"/>
</dbReference>
<dbReference type="SUPFAM" id="SSF55874">
    <property type="entry name" value="ATPase domain of HSP90 chaperone/DNA topoisomerase II/histidine kinase"/>
    <property type="match status" value="1"/>
</dbReference>
<comment type="catalytic activity">
    <reaction evidence="1">
        <text>ATP + protein L-histidine = ADP + protein N-phospho-L-histidine.</text>
        <dbReference type="EC" id="2.7.13.3"/>
    </reaction>
</comment>
<comment type="caution">
    <text evidence="8">The sequence shown here is derived from an EMBL/GenBank/DDBJ whole genome shotgun (WGS) entry which is preliminary data.</text>
</comment>
<dbReference type="InterPro" id="IPR036890">
    <property type="entry name" value="HATPase_C_sf"/>
</dbReference>
<dbReference type="InterPro" id="IPR003594">
    <property type="entry name" value="HATPase_dom"/>
</dbReference>
<evidence type="ECO:0000256" key="6">
    <source>
        <dbReference type="SAM" id="Phobius"/>
    </source>
</evidence>
<dbReference type="GO" id="GO:0000155">
    <property type="term" value="F:phosphorelay sensor kinase activity"/>
    <property type="evidence" value="ECO:0007669"/>
    <property type="project" value="InterPro"/>
</dbReference>
<gene>
    <name evidence="8" type="ORF">J5Y06_10280</name>
</gene>
<dbReference type="EC" id="2.7.13.3" evidence="2"/>
<dbReference type="CDD" id="cd00082">
    <property type="entry name" value="HisKA"/>
    <property type="match status" value="1"/>
</dbReference>
<keyword evidence="9" id="KW-1185">Reference proteome</keyword>
<evidence type="ECO:0000313" key="9">
    <source>
        <dbReference type="Proteomes" id="UP000666240"/>
    </source>
</evidence>
<dbReference type="Pfam" id="PF02518">
    <property type="entry name" value="HATPase_c"/>
    <property type="match status" value="1"/>
</dbReference>
<reference evidence="8" key="1">
    <citation type="submission" date="2021-03" db="EMBL/GenBank/DDBJ databases">
        <title>Genome sequencing and assembly of Tianweitania sediminis.</title>
        <authorList>
            <person name="Chhetri G."/>
        </authorList>
    </citation>
    <scope>NUCLEOTIDE SEQUENCE</scope>
    <source>
        <strain evidence="8">Z8</strain>
    </source>
</reference>
<organism evidence="8 9">
    <name type="scientific">Tianweitania sediminis</name>
    <dbReference type="NCBI Taxonomy" id="1502156"/>
    <lineage>
        <taxon>Bacteria</taxon>
        <taxon>Pseudomonadati</taxon>
        <taxon>Pseudomonadota</taxon>
        <taxon>Alphaproteobacteria</taxon>
        <taxon>Hyphomicrobiales</taxon>
        <taxon>Phyllobacteriaceae</taxon>
        <taxon>Tianweitania</taxon>
    </lineage>
</organism>
<keyword evidence="5" id="KW-0418">Kinase</keyword>
<dbReference type="InterPro" id="IPR003661">
    <property type="entry name" value="HisK_dim/P_dom"/>
</dbReference>
<evidence type="ECO:0000313" key="8">
    <source>
        <dbReference type="EMBL" id="MBP0439038.1"/>
    </source>
</evidence>
<dbReference type="PANTHER" id="PTHR42878:SF15">
    <property type="entry name" value="BACTERIOPHYTOCHROME"/>
    <property type="match status" value="1"/>
</dbReference>
<feature type="transmembrane region" description="Helical" evidence="6">
    <location>
        <begin position="12"/>
        <end position="34"/>
    </location>
</feature>
<evidence type="ECO:0000256" key="3">
    <source>
        <dbReference type="ARBA" id="ARBA00022553"/>
    </source>
</evidence>
<feature type="transmembrane region" description="Helical" evidence="6">
    <location>
        <begin position="183"/>
        <end position="208"/>
    </location>
</feature>
<dbReference type="PROSITE" id="PS50109">
    <property type="entry name" value="HIS_KIN"/>
    <property type="match status" value="1"/>
</dbReference>
<dbReference type="Gene3D" id="3.30.565.10">
    <property type="entry name" value="Histidine kinase-like ATPase, C-terminal domain"/>
    <property type="match status" value="1"/>
</dbReference>
<dbReference type="Proteomes" id="UP000666240">
    <property type="component" value="Unassembled WGS sequence"/>
</dbReference>
<protein>
    <recommendedName>
        <fullName evidence="2">histidine kinase</fullName>
        <ecNumber evidence="2">2.7.13.3</ecNumber>
    </recommendedName>
</protein>
<dbReference type="InterPro" id="IPR007891">
    <property type="entry name" value="CHASE3"/>
</dbReference>
<dbReference type="AlphaFoldDB" id="A0A8J7UIL4"/>
<evidence type="ECO:0000256" key="1">
    <source>
        <dbReference type="ARBA" id="ARBA00000085"/>
    </source>
</evidence>
<evidence type="ECO:0000259" key="7">
    <source>
        <dbReference type="PROSITE" id="PS50109"/>
    </source>
</evidence>
<keyword evidence="4" id="KW-0808">Transferase</keyword>
<dbReference type="Pfam" id="PF05227">
    <property type="entry name" value="CHASE3"/>
    <property type="match status" value="1"/>
</dbReference>
<dbReference type="Pfam" id="PF00512">
    <property type="entry name" value="HisKA"/>
    <property type="match status" value="1"/>
</dbReference>
<dbReference type="Gene3D" id="1.10.287.130">
    <property type="match status" value="1"/>
</dbReference>
<dbReference type="GO" id="GO:0000156">
    <property type="term" value="F:phosphorelay response regulator activity"/>
    <property type="evidence" value="ECO:0007669"/>
    <property type="project" value="TreeGrafter"/>
</dbReference>
<evidence type="ECO:0000256" key="5">
    <source>
        <dbReference type="ARBA" id="ARBA00022777"/>
    </source>
</evidence>
<dbReference type="InterPro" id="IPR036097">
    <property type="entry name" value="HisK_dim/P_sf"/>
</dbReference>
<dbReference type="InterPro" id="IPR004358">
    <property type="entry name" value="Sig_transdc_His_kin-like_C"/>
</dbReference>
<keyword evidence="3" id="KW-0597">Phosphoprotein</keyword>
<dbReference type="PANTHER" id="PTHR42878">
    <property type="entry name" value="TWO-COMPONENT HISTIDINE KINASE"/>
    <property type="match status" value="1"/>
</dbReference>
<dbReference type="RefSeq" id="WP_209335028.1">
    <property type="nucleotide sequence ID" value="NZ_JAGIYY010000002.1"/>
</dbReference>
<dbReference type="GO" id="GO:0030295">
    <property type="term" value="F:protein kinase activator activity"/>
    <property type="evidence" value="ECO:0007669"/>
    <property type="project" value="TreeGrafter"/>
</dbReference>
<sequence length="498" mass="54967">MPISRAAFLRSSAVFLVVAFLALLAIVGTTFYLAERSQSLSETLTQWRIARASTVNLRNALQVAESSQRGFLLTNDATYLEPFAAESTRIIPLYGEMVAAVEPLLDDDADLGRFGGAIQSKIDEMTRSIEIAQSGDLEGAIATVRTDRGKQLMDELQSFFTQTIEQADGQIIDAMTAQDRNFFALRLVTAVGGLLILLVMAAAAWIVWTYTREIIAARNEVEALNVGLESRIQERTQDLIRANEEVQRFAYIVTHDLRAPLVNIMGFTSELETTLKSIQTYVLAEPGKATDDDVEQAKLAAGEDLPEAINFIRSSTRKMDGLINAILKLSREGRRPLKPESIDLKAMLENSVASIHHQIAENDGEVEFDVNVPRIVSDRMSLDQIVGNLLDNAVKYRASDRPLRLRISAERLRGNRVAIAVNDNGRGIADQDHERVFDLFRRAGVQDKPGEGIGLAHVRSQTRNLGGDISVSSQFGVGSTFRVELPLDLRSVVRSEAK</sequence>
<keyword evidence="6" id="KW-0472">Membrane</keyword>
<proteinExistence type="predicted"/>
<dbReference type="InterPro" id="IPR050351">
    <property type="entry name" value="BphY/WalK/GraS-like"/>
</dbReference>
<dbReference type="InterPro" id="IPR005467">
    <property type="entry name" value="His_kinase_dom"/>
</dbReference>
<dbReference type="GO" id="GO:0007234">
    <property type="term" value="P:osmosensory signaling via phosphorelay pathway"/>
    <property type="evidence" value="ECO:0007669"/>
    <property type="project" value="TreeGrafter"/>
</dbReference>
<accession>A0A8J7UIL4</accession>
<keyword evidence="6" id="KW-0812">Transmembrane</keyword>
<evidence type="ECO:0000256" key="2">
    <source>
        <dbReference type="ARBA" id="ARBA00012438"/>
    </source>
</evidence>
<dbReference type="CDD" id="cd19410">
    <property type="entry name" value="HK9-like_sensor"/>
    <property type="match status" value="1"/>
</dbReference>
<dbReference type="SMART" id="SM00388">
    <property type="entry name" value="HisKA"/>
    <property type="match status" value="1"/>
</dbReference>
<dbReference type="EMBL" id="JAGIYY010000002">
    <property type="protein sequence ID" value="MBP0439038.1"/>
    <property type="molecule type" value="Genomic_DNA"/>
</dbReference>
<feature type="domain" description="Histidine kinase" evidence="7">
    <location>
        <begin position="252"/>
        <end position="489"/>
    </location>
</feature>
<dbReference type="PRINTS" id="PR00344">
    <property type="entry name" value="BCTRLSENSOR"/>
</dbReference>
<dbReference type="SUPFAM" id="SSF47384">
    <property type="entry name" value="Homodimeric domain of signal transducing histidine kinase"/>
    <property type="match status" value="1"/>
</dbReference>
<evidence type="ECO:0000256" key="4">
    <source>
        <dbReference type="ARBA" id="ARBA00022679"/>
    </source>
</evidence>
<name>A0A8J7UIL4_9HYPH</name>
<keyword evidence="6" id="KW-1133">Transmembrane helix</keyword>